<comment type="caution">
    <text evidence="5">The sequence shown here is derived from an EMBL/GenBank/DDBJ whole genome shotgun (WGS) entry which is preliminary data.</text>
</comment>
<reference evidence="4 6" key="1">
    <citation type="submission" date="2017-02" db="EMBL/GenBank/DDBJ databases">
        <authorList>
            <person name="Varghese N."/>
            <person name="Submissions S."/>
        </authorList>
    </citation>
    <scope>NUCLEOTIDE SEQUENCE [LARGE SCALE GENOMIC DNA]</scope>
    <source>
        <strain evidence="4 6">DSM 16775</strain>
    </source>
</reference>
<dbReference type="Proteomes" id="UP000190669">
    <property type="component" value="Unassembled WGS sequence"/>
</dbReference>
<sequence>MKKILLSLGILSCLSMNAQVLLSEGFEGATFPPTGWTINSTAATRPWQSTPLPVSTSTWFTISGAKSAGIDYLTQSNTANLITPSFSLVGATNPVLNFKVVVGWVYMIREDAGDLVAQISTNGGTTWTDLWNEDNQAGWSDDGDDDDATDTYQAIPVQINLSQYTGQANVQIRFRYVATDADAVAIDDVQVLAGTLSTKEVSKSKTSIYPNPTKGEINIKTDKKIKSSTVLDLSGKVLLQTSSEKVNISSFTKGTYLLKVEFADGTSKTEKIIKD</sequence>
<keyword evidence="1 2" id="KW-0732">Signal</keyword>
<dbReference type="KEGG" id="cbp:EB354_19375"/>
<evidence type="ECO:0000313" key="6">
    <source>
        <dbReference type="Proteomes" id="UP000190669"/>
    </source>
</evidence>
<organism evidence="5 7">
    <name type="scientific">Chryseobacterium balustinum</name>
    <dbReference type="NCBI Taxonomy" id="246"/>
    <lineage>
        <taxon>Bacteria</taxon>
        <taxon>Pseudomonadati</taxon>
        <taxon>Bacteroidota</taxon>
        <taxon>Flavobacteriia</taxon>
        <taxon>Flavobacteriales</taxon>
        <taxon>Weeksellaceae</taxon>
        <taxon>Chryseobacterium group</taxon>
        <taxon>Chryseobacterium</taxon>
    </lineage>
</organism>
<feature type="signal peptide" evidence="2">
    <location>
        <begin position="1"/>
        <end position="18"/>
    </location>
</feature>
<dbReference type="Pfam" id="PF20773">
    <property type="entry name" value="InhA-like_MAM"/>
    <property type="match status" value="1"/>
</dbReference>
<dbReference type="NCBIfam" id="TIGR04183">
    <property type="entry name" value="Por_Secre_tail"/>
    <property type="match status" value="1"/>
</dbReference>
<dbReference type="Proteomes" id="UP000251937">
    <property type="component" value="Unassembled WGS sequence"/>
</dbReference>
<proteinExistence type="predicted"/>
<name>A0AAX2IHM7_9FLAO</name>
<protein>
    <submittedName>
        <fullName evidence="4 5">Por secretion system C-terminal sorting domain</fullName>
    </submittedName>
</protein>
<reference evidence="5 7" key="2">
    <citation type="submission" date="2018-06" db="EMBL/GenBank/DDBJ databases">
        <authorList>
            <consortium name="Pathogen Informatics"/>
            <person name="Doyle S."/>
        </authorList>
    </citation>
    <scope>NUCLEOTIDE SEQUENCE [LARGE SCALE GENOMIC DNA]</scope>
    <source>
        <strain evidence="5 7">NCTC11212</strain>
    </source>
</reference>
<dbReference type="EMBL" id="UAVR01000006">
    <property type="protein sequence ID" value="SQA87967.1"/>
    <property type="molecule type" value="Genomic_DNA"/>
</dbReference>
<keyword evidence="6" id="KW-1185">Reference proteome</keyword>
<dbReference type="InterPro" id="IPR026444">
    <property type="entry name" value="Secre_tail"/>
</dbReference>
<accession>A0AAX2IHM7</accession>
<dbReference type="EMBL" id="FUZE01000001">
    <property type="protein sequence ID" value="SKB38069.1"/>
    <property type="molecule type" value="Genomic_DNA"/>
</dbReference>
<feature type="domain" description="Secretion system C-terminal sorting" evidence="3">
    <location>
        <begin position="208"/>
        <end position="273"/>
    </location>
</feature>
<evidence type="ECO:0000256" key="2">
    <source>
        <dbReference type="SAM" id="SignalP"/>
    </source>
</evidence>
<gene>
    <name evidence="5" type="ORF">NCTC11212_00839</name>
    <name evidence="4" type="ORF">SAMN05421800_101284</name>
</gene>
<evidence type="ECO:0000256" key="1">
    <source>
        <dbReference type="ARBA" id="ARBA00022729"/>
    </source>
</evidence>
<dbReference type="Pfam" id="PF18962">
    <property type="entry name" value="Por_Secre_tail"/>
    <property type="match status" value="1"/>
</dbReference>
<evidence type="ECO:0000313" key="4">
    <source>
        <dbReference type="EMBL" id="SKB38069.1"/>
    </source>
</evidence>
<feature type="chain" id="PRO_5043320703" evidence="2">
    <location>
        <begin position="19"/>
        <end position="275"/>
    </location>
</feature>
<dbReference type="Gene3D" id="2.60.120.260">
    <property type="entry name" value="Galactose-binding domain-like"/>
    <property type="match status" value="1"/>
</dbReference>
<evidence type="ECO:0000313" key="7">
    <source>
        <dbReference type="Proteomes" id="UP000251937"/>
    </source>
</evidence>
<evidence type="ECO:0000313" key="5">
    <source>
        <dbReference type="EMBL" id="SQA87967.1"/>
    </source>
</evidence>
<dbReference type="AlphaFoldDB" id="A0AAX2IHM7"/>
<evidence type="ECO:0000259" key="3">
    <source>
        <dbReference type="Pfam" id="PF18962"/>
    </source>
</evidence>